<evidence type="ECO:0000313" key="1">
    <source>
        <dbReference type="EMBL" id="AXE39459.1"/>
    </source>
</evidence>
<evidence type="ECO:0000313" key="2">
    <source>
        <dbReference type="Proteomes" id="UP000251995"/>
    </source>
</evidence>
<reference evidence="1 2" key="1">
    <citation type="submission" date="2017-12" db="EMBL/GenBank/DDBJ databases">
        <title>The whole genome sequence of the Acidipropionibacterium virtanenii sp. nov. type strain JS278.</title>
        <authorList>
            <person name="Laine P."/>
            <person name="Deptula P."/>
            <person name="Varmanen P."/>
            <person name="Auvinen P."/>
        </authorList>
    </citation>
    <scope>NUCLEOTIDE SEQUENCE [LARGE SCALE GENOMIC DNA]</scope>
    <source>
        <strain evidence="1 2">JS278</strain>
    </source>
</reference>
<dbReference type="OrthoDB" id="13546at2"/>
<proteinExistence type="predicted"/>
<dbReference type="PANTHER" id="PTHR37163:SF1">
    <property type="entry name" value="DUF501 DOMAIN-CONTAINING PROTEIN"/>
    <property type="match status" value="1"/>
</dbReference>
<dbReference type="PANTHER" id="PTHR37163">
    <property type="entry name" value="CONSERVED PROTEIN"/>
    <property type="match status" value="1"/>
</dbReference>
<organism evidence="1 2">
    <name type="scientific">Acidipropionibacterium virtanenii</name>
    <dbReference type="NCBI Taxonomy" id="2057246"/>
    <lineage>
        <taxon>Bacteria</taxon>
        <taxon>Bacillati</taxon>
        <taxon>Actinomycetota</taxon>
        <taxon>Actinomycetes</taxon>
        <taxon>Propionibacteriales</taxon>
        <taxon>Propionibacteriaceae</taxon>
        <taxon>Acidipropionibacterium</taxon>
    </lineage>
</organism>
<dbReference type="AlphaFoldDB" id="A0A344UW11"/>
<dbReference type="KEGG" id="acij:JS278_02317"/>
<dbReference type="Proteomes" id="UP000251995">
    <property type="component" value="Chromosome"/>
</dbReference>
<dbReference type="Pfam" id="PF04417">
    <property type="entry name" value="DUF501"/>
    <property type="match status" value="1"/>
</dbReference>
<accession>A0A344UW11</accession>
<protein>
    <recommendedName>
        <fullName evidence="3">Septum formation initiator family protein</fullName>
    </recommendedName>
</protein>
<keyword evidence="2" id="KW-1185">Reference proteome</keyword>
<name>A0A344UW11_9ACTN</name>
<evidence type="ECO:0008006" key="3">
    <source>
        <dbReference type="Google" id="ProtNLM"/>
    </source>
</evidence>
<gene>
    <name evidence="1" type="ORF">JS278_02317</name>
</gene>
<dbReference type="InterPro" id="IPR007511">
    <property type="entry name" value="DUF501"/>
</dbReference>
<dbReference type="RefSeq" id="WP_114045330.1">
    <property type="nucleotide sequence ID" value="NZ_CP025198.1"/>
</dbReference>
<dbReference type="EMBL" id="CP025198">
    <property type="protein sequence ID" value="AXE39459.1"/>
    <property type="molecule type" value="Genomic_DNA"/>
</dbReference>
<sequence>MITLQPFTDADREAVAAQLEREPRGVVGVAWRCPCGDPGVIVTLPRLPGGSPFPTTYYLTCPVVASRIGTLEASGEMAAMTARLAEDAELAARYRVAHESYLDDRARYGAQAGLEPVTEIDGVSAGGMPTRVKCLHALAAHSLAVGPGVNPFGDEVVEKLGLSWSGGTGGTGTRGEEK</sequence>